<dbReference type="RefSeq" id="WP_117504299.1">
    <property type="nucleotide sequence ID" value="NZ_QVEQ01000001.1"/>
</dbReference>
<dbReference type="EMBL" id="QVEQ01000001">
    <property type="protein sequence ID" value="RGB73643.1"/>
    <property type="molecule type" value="Genomic_DNA"/>
</dbReference>
<protein>
    <submittedName>
        <fullName evidence="1">Phage tail sheath family protein</fullName>
    </submittedName>
</protein>
<dbReference type="PANTHER" id="PTHR35861:SF2">
    <property type="entry name" value="FELS-2 PROPHAGE PROTEIN"/>
    <property type="match status" value="1"/>
</dbReference>
<reference evidence="1 2" key="1">
    <citation type="submission" date="2018-08" db="EMBL/GenBank/DDBJ databases">
        <title>A genome reference for cultivated species of the human gut microbiota.</title>
        <authorList>
            <person name="Zou Y."/>
            <person name="Xue W."/>
            <person name="Luo G."/>
        </authorList>
    </citation>
    <scope>NUCLEOTIDE SEQUENCE [LARGE SCALE GENOMIC DNA]</scope>
    <source>
        <strain evidence="1 2">AF36-11AT</strain>
    </source>
</reference>
<dbReference type="InterPro" id="IPR052042">
    <property type="entry name" value="Tail_sheath_structural"/>
</dbReference>
<evidence type="ECO:0000313" key="1">
    <source>
        <dbReference type="EMBL" id="RGB73643.1"/>
    </source>
</evidence>
<organism evidence="1 2">
    <name type="scientific">Faecalibacterium prausnitzii</name>
    <dbReference type="NCBI Taxonomy" id="853"/>
    <lineage>
        <taxon>Bacteria</taxon>
        <taxon>Bacillati</taxon>
        <taxon>Bacillota</taxon>
        <taxon>Clostridia</taxon>
        <taxon>Eubacteriales</taxon>
        <taxon>Oscillospiraceae</taxon>
        <taxon>Faecalibacterium</taxon>
    </lineage>
</organism>
<dbReference type="AlphaFoldDB" id="A0A3E2TEL9"/>
<evidence type="ECO:0000313" key="2">
    <source>
        <dbReference type="Proteomes" id="UP000261140"/>
    </source>
</evidence>
<accession>A0A3E2TEL9</accession>
<proteinExistence type="predicted"/>
<dbReference type="PANTHER" id="PTHR35861">
    <property type="match status" value="1"/>
</dbReference>
<gene>
    <name evidence="1" type="ORF">DWZ89_02325</name>
</gene>
<dbReference type="Proteomes" id="UP000261140">
    <property type="component" value="Unassembled WGS sequence"/>
</dbReference>
<sequence length="483" mass="50971">MAISHGFNKTEAATSVSAPVSVNSGLQVIVGTAPVNLLADPAAAANTPLLANTFKEAAAAVGYSDDFAKYTLCDAISASFQVMGVAPVVLINVLDPAKHTTEMKTKSVQVNDGVAEIGETGILLGTLVVKKETTALVANEDYTASFNDDGTVNIAIVTGGKGDGATALTVTGSILDPTKVTAADIVGGVNASTGAETGLEVVRQVFPKLGMVPGIILAPRFSKDPLVCAAMQAKCRKINGVFDAVCYIDIDSSTTGAKKYTDVAGQKVKQGATSREAYALWLYGKIGTAIYSGSALAAAATVYNDSLYNDCPNASPSNVSVPISAACMEDGTEVLMDQEQGNVLNEQGVATFIRSGDFVVWGNETCCYPKNTDPKDAFLCVRRFFNHTWTQFVLSNQSKLDKPMNKKRLQSIIDSENMKGSVYVSTEVCASYSMKADPDRNTAAELVAGHYSFYQYCTPFPPFKQINNTMEYEAGALASALSL</sequence>
<name>A0A3E2TEL9_9FIRM</name>
<comment type="caution">
    <text evidence="1">The sequence shown here is derived from an EMBL/GenBank/DDBJ whole genome shotgun (WGS) entry which is preliminary data.</text>
</comment>